<reference evidence="2 3" key="1">
    <citation type="submission" date="2019-03" db="EMBL/GenBank/DDBJ databases">
        <title>Genomic Encyclopedia of Type Strains, Phase IV (KMG-IV): sequencing the most valuable type-strain genomes for metagenomic binning, comparative biology and taxonomic classification.</title>
        <authorList>
            <person name="Goeker M."/>
        </authorList>
    </citation>
    <scope>NUCLEOTIDE SEQUENCE [LARGE SCALE GENOMIC DNA]</scope>
    <source>
        <strain evidence="2 3">DSM 2132</strain>
    </source>
</reference>
<feature type="region of interest" description="Disordered" evidence="1">
    <location>
        <begin position="1"/>
        <end position="28"/>
    </location>
</feature>
<organism evidence="2 3">
    <name type="scientific">Rhodothalassium salexigens DSM 2132</name>
    <dbReference type="NCBI Taxonomy" id="1188247"/>
    <lineage>
        <taxon>Bacteria</taxon>
        <taxon>Pseudomonadati</taxon>
        <taxon>Pseudomonadota</taxon>
        <taxon>Alphaproteobacteria</taxon>
        <taxon>Rhodothalassiales</taxon>
        <taxon>Rhodothalassiaceae</taxon>
        <taxon>Rhodothalassium</taxon>
    </lineage>
</organism>
<sequence>MAAVRLSRRPISEPTLSRGGTPRYHGNVGARSRRFLFPRRGPVQGLGRRLCRRSERRFSAAWLSDRPLPTAGLAVMTFLLTQGRANHMVRPSLGPGW</sequence>
<name>A0A4R2PD14_RHOSA</name>
<comment type="caution">
    <text evidence="2">The sequence shown here is derived from an EMBL/GenBank/DDBJ whole genome shotgun (WGS) entry which is preliminary data.</text>
</comment>
<dbReference type="AlphaFoldDB" id="A0A4R2PD14"/>
<keyword evidence="3" id="KW-1185">Reference proteome</keyword>
<evidence type="ECO:0000313" key="3">
    <source>
        <dbReference type="Proteomes" id="UP000295399"/>
    </source>
</evidence>
<evidence type="ECO:0000256" key="1">
    <source>
        <dbReference type="SAM" id="MobiDB-lite"/>
    </source>
</evidence>
<evidence type="ECO:0000313" key="2">
    <source>
        <dbReference type="EMBL" id="TCP31971.1"/>
    </source>
</evidence>
<proteinExistence type="predicted"/>
<accession>A0A4R2PD14</accession>
<gene>
    <name evidence="2" type="ORF">EV659_11051</name>
</gene>
<dbReference type="Proteomes" id="UP000295399">
    <property type="component" value="Unassembled WGS sequence"/>
</dbReference>
<protein>
    <submittedName>
        <fullName evidence="2">Uncharacterized protein</fullName>
    </submittedName>
</protein>
<dbReference type="EMBL" id="SLXO01000010">
    <property type="protein sequence ID" value="TCP31971.1"/>
    <property type="molecule type" value="Genomic_DNA"/>
</dbReference>
<dbReference type="InParanoid" id="A0A4R2PD14"/>